<feature type="compositionally biased region" description="Polar residues" evidence="1">
    <location>
        <begin position="257"/>
        <end position="269"/>
    </location>
</feature>
<protein>
    <submittedName>
        <fullName evidence="2">Uncharacterized protein</fullName>
    </submittedName>
</protein>
<name>A0A8H3XCQ9_GIGMA</name>
<dbReference type="EMBL" id="WTPW01001214">
    <property type="protein sequence ID" value="KAF0449305.1"/>
    <property type="molecule type" value="Genomic_DNA"/>
</dbReference>
<keyword evidence="3" id="KW-1185">Reference proteome</keyword>
<evidence type="ECO:0000256" key="1">
    <source>
        <dbReference type="SAM" id="MobiDB-lite"/>
    </source>
</evidence>
<dbReference type="Proteomes" id="UP000439903">
    <property type="component" value="Unassembled WGS sequence"/>
</dbReference>
<evidence type="ECO:0000313" key="3">
    <source>
        <dbReference type="Proteomes" id="UP000439903"/>
    </source>
</evidence>
<dbReference type="OrthoDB" id="10458210at2759"/>
<sequence length="269" mass="29805">MLFIDEPNKVYGTLNVNSRDEPHHEGRSTCINNIIMNENNQKSHNKPQSYQPTNAKVSANSQVNIRKGPKSKSNKCRNNIPINLRNGFGSWNCGTCGFGQPPPEVFVIPQCCESQEEPKCPKQSKDMGKGKGKARLKSNQSAYQHLKGHNRQCTKKWHSTFPWSGTCGFEQPSPPEIFIIPQCCESQEQPKCEENDKGKSKGKGKGKCKEKGKGKGKEKGKGKGKEQAPKKLPISVSVSGKTTISPEKQPKGKTPKSHNTNQPYDNVCQ</sequence>
<reference evidence="2 3" key="1">
    <citation type="journal article" date="2019" name="Environ. Microbiol.">
        <title>At the nexus of three kingdoms: the genome of the mycorrhizal fungus Gigaspora margarita provides insights into plant, endobacterial and fungal interactions.</title>
        <authorList>
            <person name="Venice F."/>
            <person name="Ghignone S."/>
            <person name="Salvioli di Fossalunga A."/>
            <person name="Amselem J."/>
            <person name="Novero M."/>
            <person name="Xianan X."/>
            <person name="Sedzielewska Toro K."/>
            <person name="Morin E."/>
            <person name="Lipzen A."/>
            <person name="Grigoriev I.V."/>
            <person name="Henrissat B."/>
            <person name="Martin F.M."/>
            <person name="Bonfante P."/>
        </authorList>
    </citation>
    <scope>NUCLEOTIDE SEQUENCE [LARGE SCALE GENOMIC DNA]</scope>
    <source>
        <strain evidence="2 3">BEG34</strain>
    </source>
</reference>
<feature type="region of interest" description="Disordered" evidence="1">
    <location>
        <begin position="191"/>
        <end position="269"/>
    </location>
</feature>
<feature type="region of interest" description="Disordered" evidence="1">
    <location>
        <begin position="40"/>
        <end position="59"/>
    </location>
</feature>
<organism evidence="2 3">
    <name type="scientific">Gigaspora margarita</name>
    <dbReference type="NCBI Taxonomy" id="4874"/>
    <lineage>
        <taxon>Eukaryota</taxon>
        <taxon>Fungi</taxon>
        <taxon>Fungi incertae sedis</taxon>
        <taxon>Mucoromycota</taxon>
        <taxon>Glomeromycotina</taxon>
        <taxon>Glomeromycetes</taxon>
        <taxon>Diversisporales</taxon>
        <taxon>Gigasporaceae</taxon>
        <taxon>Gigaspora</taxon>
    </lineage>
</organism>
<evidence type="ECO:0000313" key="2">
    <source>
        <dbReference type="EMBL" id="KAF0449305.1"/>
    </source>
</evidence>
<feature type="compositionally biased region" description="Polar residues" evidence="1">
    <location>
        <begin position="236"/>
        <end position="246"/>
    </location>
</feature>
<proteinExistence type="predicted"/>
<comment type="caution">
    <text evidence="2">The sequence shown here is derived from an EMBL/GenBank/DDBJ whole genome shotgun (WGS) entry which is preliminary data.</text>
</comment>
<dbReference type="AlphaFoldDB" id="A0A8H3XCQ9"/>
<accession>A0A8H3XCQ9</accession>
<feature type="compositionally biased region" description="Basic and acidic residues" evidence="1">
    <location>
        <begin position="207"/>
        <end position="229"/>
    </location>
</feature>
<gene>
    <name evidence="2" type="ORF">F8M41_002514</name>
</gene>